<dbReference type="PANTHER" id="PTHR30576:SF10">
    <property type="entry name" value="SLL5057 PROTEIN"/>
    <property type="match status" value="1"/>
</dbReference>
<dbReference type="PANTHER" id="PTHR30576">
    <property type="entry name" value="COLANIC BIOSYNTHESIS UDP-GLUCOSE LIPID CARRIER TRANSFERASE"/>
    <property type="match status" value="1"/>
</dbReference>
<dbReference type="PATRIC" id="fig|1265738.3.peg.6278"/>
<sequence>MLPGLTCIWQVSGRGDIPFDEQIIMDLEYIQQRGFLTDVKLIVKTIPVVLSGKGAY</sequence>
<comment type="similarity">
    <text evidence="1">Belongs to the bacterial sugar transferase family.</text>
</comment>
<keyword evidence="3" id="KW-0808">Transferase</keyword>
<evidence type="ECO:0000259" key="2">
    <source>
        <dbReference type="Pfam" id="PF02397"/>
    </source>
</evidence>
<dbReference type="EC" id="2.7.8.6" evidence="3"/>
<dbReference type="GO" id="GO:0047360">
    <property type="term" value="F:undecaprenyl-phosphate galactose phosphotransferase activity"/>
    <property type="evidence" value="ECO:0007669"/>
    <property type="project" value="UniProtKB-EC"/>
</dbReference>
<dbReference type="AlphaFoldDB" id="M5RS57"/>
<organism evidence="3 4">
    <name type="scientific">Rhodopirellula maiorica SM1</name>
    <dbReference type="NCBI Taxonomy" id="1265738"/>
    <lineage>
        <taxon>Bacteria</taxon>
        <taxon>Pseudomonadati</taxon>
        <taxon>Planctomycetota</taxon>
        <taxon>Planctomycetia</taxon>
        <taxon>Pirellulales</taxon>
        <taxon>Pirellulaceae</taxon>
        <taxon>Novipirellula</taxon>
    </lineage>
</organism>
<accession>M5RS57</accession>
<gene>
    <name evidence="3" type="ORF">RMSM_06297</name>
</gene>
<protein>
    <submittedName>
        <fullName evidence="3">Bacterial sugar transferase domain protein</fullName>
        <ecNumber evidence="3">2.7.8.6</ecNumber>
    </submittedName>
</protein>
<keyword evidence="4" id="KW-1185">Reference proteome</keyword>
<evidence type="ECO:0000313" key="3">
    <source>
        <dbReference type="EMBL" id="EMI16779.1"/>
    </source>
</evidence>
<proteinExistence type="inferred from homology"/>
<comment type="caution">
    <text evidence="3">The sequence shown here is derived from an EMBL/GenBank/DDBJ whole genome shotgun (WGS) entry which is preliminary data.</text>
</comment>
<name>M5RS57_9BACT</name>
<evidence type="ECO:0000256" key="1">
    <source>
        <dbReference type="ARBA" id="ARBA00006464"/>
    </source>
</evidence>
<dbReference type="InterPro" id="IPR003362">
    <property type="entry name" value="Bact_transf"/>
</dbReference>
<evidence type="ECO:0000313" key="4">
    <source>
        <dbReference type="Proteomes" id="UP000011991"/>
    </source>
</evidence>
<dbReference type="Pfam" id="PF02397">
    <property type="entry name" value="Bac_transf"/>
    <property type="match status" value="1"/>
</dbReference>
<feature type="domain" description="Bacterial sugar transferase" evidence="2">
    <location>
        <begin position="2"/>
        <end position="50"/>
    </location>
</feature>
<dbReference type="Proteomes" id="UP000011991">
    <property type="component" value="Unassembled WGS sequence"/>
</dbReference>
<reference evidence="3 4" key="1">
    <citation type="journal article" date="2013" name="Mar. Genomics">
        <title>Expression of sulfatases in Rhodopirellula baltica and the diversity of sulfatases in the genus Rhodopirellula.</title>
        <authorList>
            <person name="Wegner C.E."/>
            <person name="Richter-Heitmann T."/>
            <person name="Klindworth A."/>
            <person name="Klockow C."/>
            <person name="Richter M."/>
            <person name="Achstetter T."/>
            <person name="Glockner F.O."/>
            <person name="Harder J."/>
        </authorList>
    </citation>
    <scope>NUCLEOTIDE SEQUENCE [LARGE SCALE GENOMIC DNA]</scope>
    <source>
        <strain evidence="3 4">SM1</strain>
    </source>
</reference>
<dbReference type="EMBL" id="ANOG01000912">
    <property type="protein sequence ID" value="EMI16779.1"/>
    <property type="molecule type" value="Genomic_DNA"/>
</dbReference>